<dbReference type="InterPro" id="IPR032675">
    <property type="entry name" value="LRR_dom_sf"/>
</dbReference>
<dbReference type="SUPFAM" id="SSF52047">
    <property type="entry name" value="RNI-like"/>
    <property type="match status" value="1"/>
</dbReference>
<organism evidence="1 2">
    <name type="scientific">Laetiporus sulphureus 93-53</name>
    <dbReference type="NCBI Taxonomy" id="1314785"/>
    <lineage>
        <taxon>Eukaryota</taxon>
        <taxon>Fungi</taxon>
        <taxon>Dikarya</taxon>
        <taxon>Basidiomycota</taxon>
        <taxon>Agaricomycotina</taxon>
        <taxon>Agaricomycetes</taxon>
        <taxon>Polyporales</taxon>
        <taxon>Laetiporus</taxon>
    </lineage>
</organism>
<dbReference type="InParanoid" id="A0A165AZF6"/>
<feature type="non-terminal residue" evidence="1">
    <location>
        <position position="202"/>
    </location>
</feature>
<dbReference type="Gene3D" id="3.80.10.10">
    <property type="entry name" value="Ribonuclease Inhibitor"/>
    <property type="match status" value="1"/>
</dbReference>
<gene>
    <name evidence="1" type="ORF">LAESUDRAFT_613586</name>
</gene>
<evidence type="ECO:0000313" key="1">
    <source>
        <dbReference type="EMBL" id="KZS99941.1"/>
    </source>
</evidence>
<dbReference type="RefSeq" id="XP_040757682.1">
    <property type="nucleotide sequence ID" value="XM_040903185.1"/>
</dbReference>
<evidence type="ECO:0000313" key="2">
    <source>
        <dbReference type="Proteomes" id="UP000076871"/>
    </source>
</evidence>
<dbReference type="EMBL" id="KV427705">
    <property type="protein sequence ID" value="KZS99941.1"/>
    <property type="molecule type" value="Genomic_DNA"/>
</dbReference>
<name>A0A165AZF6_9APHY</name>
<feature type="non-terminal residue" evidence="1">
    <location>
        <position position="1"/>
    </location>
</feature>
<protein>
    <submittedName>
        <fullName evidence="1">Uncharacterized protein</fullName>
    </submittedName>
</protein>
<dbReference type="Proteomes" id="UP000076871">
    <property type="component" value="Unassembled WGS sequence"/>
</dbReference>
<accession>A0A165AZF6</accession>
<dbReference type="OrthoDB" id="2752928at2759"/>
<proteinExistence type="predicted"/>
<dbReference type="GeneID" id="63820216"/>
<dbReference type="AlphaFoldDB" id="A0A165AZF6"/>
<sequence length="202" mass="23442">PRLPPEVCERIIDHLDPGRIDRWGWNDDRPTLLTCALVCRGWYTESRAVLFEEPVLGTRKKAFIFLRSLKQTPLLGARVRSLQIRLYKVGIMTGRESASILVMLARKLPNLDKLSLTVVSFEQSPIRDLAFWSLHEFSHVTSLQLWIVTLPSASPFFQVICSFPHLQHLRLWTLRWSEPRSMAPLPERHRMPLTTVTSLEYD</sequence>
<reference evidence="1 2" key="1">
    <citation type="journal article" date="2016" name="Mol. Biol. Evol.">
        <title>Comparative Genomics of Early-Diverging Mushroom-Forming Fungi Provides Insights into the Origins of Lignocellulose Decay Capabilities.</title>
        <authorList>
            <person name="Nagy L.G."/>
            <person name="Riley R."/>
            <person name="Tritt A."/>
            <person name="Adam C."/>
            <person name="Daum C."/>
            <person name="Floudas D."/>
            <person name="Sun H."/>
            <person name="Yadav J.S."/>
            <person name="Pangilinan J."/>
            <person name="Larsson K.H."/>
            <person name="Matsuura K."/>
            <person name="Barry K."/>
            <person name="Labutti K."/>
            <person name="Kuo R."/>
            <person name="Ohm R.A."/>
            <person name="Bhattacharya S.S."/>
            <person name="Shirouzu T."/>
            <person name="Yoshinaga Y."/>
            <person name="Martin F.M."/>
            <person name="Grigoriev I.V."/>
            <person name="Hibbett D.S."/>
        </authorList>
    </citation>
    <scope>NUCLEOTIDE SEQUENCE [LARGE SCALE GENOMIC DNA]</scope>
    <source>
        <strain evidence="1 2">93-53</strain>
    </source>
</reference>
<keyword evidence="2" id="KW-1185">Reference proteome</keyword>